<dbReference type="SMART" id="SM00382">
    <property type="entry name" value="AAA"/>
    <property type="match status" value="1"/>
</dbReference>
<dbReference type="EMBL" id="UOFU01000249">
    <property type="protein sequence ID" value="VAX02124.1"/>
    <property type="molecule type" value="Genomic_DNA"/>
</dbReference>
<dbReference type="FunFam" id="3.40.50.2300:FF:000018">
    <property type="entry name" value="DNA-binding transcriptional regulator NtrC"/>
    <property type="match status" value="1"/>
</dbReference>
<keyword evidence="3" id="KW-0067">ATP-binding</keyword>
<dbReference type="Pfam" id="PF00158">
    <property type="entry name" value="Sigma54_activat"/>
    <property type="match status" value="1"/>
</dbReference>
<dbReference type="InterPro" id="IPR011006">
    <property type="entry name" value="CheY-like_superfamily"/>
</dbReference>
<dbReference type="InterPro" id="IPR009057">
    <property type="entry name" value="Homeodomain-like_sf"/>
</dbReference>
<dbReference type="CDD" id="cd00009">
    <property type="entry name" value="AAA"/>
    <property type="match status" value="1"/>
</dbReference>
<dbReference type="FunFam" id="3.40.50.300:FF:000006">
    <property type="entry name" value="DNA-binding transcriptional regulator NtrC"/>
    <property type="match status" value="1"/>
</dbReference>
<protein>
    <submittedName>
        <fullName evidence="8">Transcriptional response regulatory protein GlrR</fullName>
    </submittedName>
</protein>
<evidence type="ECO:0000259" key="6">
    <source>
        <dbReference type="PROSITE" id="PS50045"/>
    </source>
</evidence>
<evidence type="ECO:0000256" key="2">
    <source>
        <dbReference type="ARBA" id="ARBA00022741"/>
    </source>
</evidence>
<name>A0A3B1AQN5_9ZZZZ</name>
<feature type="domain" description="Sigma-54 factor interaction" evidence="6">
    <location>
        <begin position="141"/>
        <end position="371"/>
    </location>
</feature>
<evidence type="ECO:0000313" key="8">
    <source>
        <dbReference type="EMBL" id="VAX02124.1"/>
    </source>
</evidence>
<reference evidence="8" key="1">
    <citation type="submission" date="2018-06" db="EMBL/GenBank/DDBJ databases">
        <authorList>
            <person name="Zhirakovskaya E."/>
        </authorList>
    </citation>
    <scope>NUCLEOTIDE SEQUENCE</scope>
</reference>
<accession>A0A3B1AQN5</accession>
<dbReference type="InterPro" id="IPR058031">
    <property type="entry name" value="AAA_lid_NorR"/>
</dbReference>
<dbReference type="GO" id="GO:0005524">
    <property type="term" value="F:ATP binding"/>
    <property type="evidence" value="ECO:0007669"/>
    <property type="project" value="UniProtKB-KW"/>
</dbReference>
<evidence type="ECO:0000256" key="4">
    <source>
        <dbReference type="ARBA" id="ARBA00023015"/>
    </source>
</evidence>
<evidence type="ECO:0000256" key="5">
    <source>
        <dbReference type="ARBA" id="ARBA00023163"/>
    </source>
</evidence>
<keyword evidence="5" id="KW-0804">Transcription</keyword>
<dbReference type="SUPFAM" id="SSF52540">
    <property type="entry name" value="P-loop containing nucleoside triphosphate hydrolases"/>
    <property type="match status" value="1"/>
</dbReference>
<organism evidence="8">
    <name type="scientific">hydrothermal vent metagenome</name>
    <dbReference type="NCBI Taxonomy" id="652676"/>
    <lineage>
        <taxon>unclassified sequences</taxon>
        <taxon>metagenomes</taxon>
        <taxon>ecological metagenomes</taxon>
    </lineage>
</organism>
<dbReference type="SUPFAM" id="SSF52172">
    <property type="entry name" value="CheY-like"/>
    <property type="match status" value="1"/>
</dbReference>
<dbReference type="PROSITE" id="PS50110">
    <property type="entry name" value="RESPONSE_REGULATORY"/>
    <property type="match status" value="1"/>
</dbReference>
<keyword evidence="1" id="KW-0597">Phosphoprotein</keyword>
<keyword evidence="4" id="KW-0805">Transcription regulation</keyword>
<dbReference type="Gene3D" id="3.40.50.300">
    <property type="entry name" value="P-loop containing nucleotide triphosphate hydrolases"/>
    <property type="match status" value="1"/>
</dbReference>
<dbReference type="Pfam" id="PF25601">
    <property type="entry name" value="AAA_lid_14"/>
    <property type="match status" value="1"/>
</dbReference>
<dbReference type="AlphaFoldDB" id="A0A3B1AQN5"/>
<dbReference type="PANTHER" id="PTHR32071:SF116">
    <property type="entry name" value="TRANSCRIPTIONAL REGULATORY PROTEIN GLRR"/>
    <property type="match status" value="1"/>
</dbReference>
<sequence>MSKNKILLVDDDASLLRLLSMRLKAAGFTVVTAASGRQALARLSTFQPQVIITDLRMEGMDGLTLFNEIHTRYPSLPVIILTAHGTIPDAVDATRKGVFSYLTKPFDSQQLLENITAALHHAGPQTDTGNDDEDQAWRREIVTTSPRMDELLKQAWRVAQTDVSILIQSESGTGKERLAQAIHAASPRHKGPFVAINCAAIPEALLESELFGHRKGAFTGADRNHTGLFEAANDGTLFLDEIGDMPLEFQSKLLRVLQEGEVRPLGMTQALPVDVRIISATHCDLEAAIDERRFREDLYYRLNVVMLELPSLAERCEDIPLLANHFLGQLRQRSKNCQARSFSREAMELLMAAPWPGNIRQLLNVVEQVSALTTTPAISASLVQRALRGKGREVLPLGEAVSQFERDYLVQVLKMTRGNVCQAARLAQRNRTDFYKLLHRHQLEAALFRQN</sequence>
<dbReference type="SMART" id="SM00448">
    <property type="entry name" value="REC"/>
    <property type="match status" value="1"/>
</dbReference>
<dbReference type="InterPro" id="IPR025944">
    <property type="entry name" value="Sigma_54_int_dom_CS"/>
</dbReference>
<dbReference type="InterPro" id="IPR027417">
    <property type="entry name" value="P-loop_NTPase"/>
</dbReference>
<dbReference type="PANTHER" id="PTHR32071">
    <property type="entry name" value="TRANSCRIPTIONAL REGULATORY PROTEIN"/>
    <property type="match status" value="1"/>
</dbReference>
<gene>
    <name evidence="8" type="ORF">MNBD_GAMMA20-1297</name>
</gene>
<evidence type="ECO:0000256" key="3">
    <source>
        <dbReference type="ARBA" id="ARBA00022840"/>
    </source>
</evidence>
<dbReference type="Gene3D" id="3.40.50.2300">
    <property type="match status" value="1"/>
</dbReference>
<dbReference type="PROSITE" id="PS00688">
    <property type="entry name" value="SIGMA54_INTERACT_3"/>
    <property type="match status" value="1"/>
</dbReference>
<dbReference type="InterPro" id="IPR003593">
    <property type="entry name" value="AAA+_ATPase"/>
</dbReference>
<proteinExistence type="predicted"/>
<keyword evidence="2" id="KW-0547">Nucleotide-binding</keyword>
<dbReference type="PROSITE" id="PS50045">
    <property type="entry name" value="SIGMA54_INTERACT_4"/>
    <property type="match status" value="1"/>
</dbReference>
<evidence type="ECO:0000259" key="7">
    <source>
        <dbReference type="PROSITE" id="PS50110"/>
    </source>
</evidence>
<evidence type="ECO:0000256" key="1">
    <source>
        <dbReference type="ARBA" id="ARBA00022553"/>
    </source>
</evidence>
<dbReference type="Gene3D" id="1.10.8.60">
    <property type="match status" value="1"/>
</dbReference>
<dbReference type="GO" id="GO:0000160">
    <property type="term" value="P:phosphorelay signal transduction system"/>
    <property type="evidence" value="ECO:0007669"/>
    <property type="project" value="InterPro"/>
</dbReference>
<dbReference type="InterPro" id="IPR002078">
    <property type="entry name" value="Sigma_54_int"/>
</dbReference>
<dbReference type="SUPFAM" id="SSF46689">
    <property type="entry name" value="Homeodomain-like"/>
    <property type="match status" value="1"/>
</dbReference>
<dbReference type="GO" id="GO:0006355">
    <property type="term" value="P:regulation of DNA-templated transcription"/>
    <property type="evidence" value="ECO:0007669"/>
    <property type="project" value="InterPro"/>
</dbReference>
<dbReference type="Gene3D" id="1.10.10.60">
    <property type="entry name" value="Homeodomain-like"/>
    <property type="match status" value="1"/>
</dbReference>
<dbReference type="Pfam" id="PF00072">
    <property type="entry name" value="Response_reg"/>
    <property type="match status" value="1"/>
</dbReference>
<feature type="domain" description="Response regulatory" evidence="7">
    <location>
        <begin position="5"/>
        <end position="119"/>
    </location>
</feature>
<dbReference type="InterPro" id="IPR001789">
    <property type="entry name" value="Sig_transdc_resp-reg_receiver"/>
</dbReference>